<dbReference type="Proteomes" id="UP000517252">
    <property type="component" value="Unassembled WGS sequence"/>
</dbReference>
<proteinExistence type="predicted"/>
<evidence type="ECO:0000256" key="1">
    <source>
        <dbReference type="SAM" id="MobiDB-lite"/>
    </source>
</evidence>
<name>A0A6V8QTJ3_TRIAP</name>
<comment type="caution">
    <text evidence="2">The sequence shown here is derived from an EMBL/GenBank/DDBJ whole genome shotgun (WGS) entry which is preliminary data.</text>
</comment>
<dbReference type="AlphaFoldDB" id="A0A6V8QTJ3"/>
<feature type="region of interest" description="Disordered" evidence="1">
    <location>
        <begin position="174"/>
        <end position="201"/>
    </location>
</feature>
<dbReference type="EMBL" id="BLZH01000005">
    <property type="protein sequence ID" value="GFP55655.1"/>
    <property type="molecule type" value="Genomic_DNA"/>
</dbReference>
<evidence type="ECO:0000313" key="2">
    <source>
        <dbReference type="EMBL" id="GFP55655.1"/>
    </source>
</evidence>
<organism evidence="2 3">
    <name type="scientific">Trichoderma asperellum</name>
    <name type="common">Filamentous fungus</name>
    <dbReference type="NCBI Taxonomy" id="101201"/>
    <lineage>
        <taxon>Eukaryota</taxon>
        <taxon>Fungi</taxon>
        <taxon>Dikarya</taxon>
        <taxon>Ascomycota</taxon>
        <taxon>Pezizomycotina</taxon>
        <taxon>Sordariomycetes</taxon>
        <taxon>Hypocreomycetidae</taxon>
        <taxon>Hypocreales</taxon>
        <taxon>Hypocreaceae</taxon>
        <taxon>Trichoderma</taxon>
    </lineage>
</organism>
<sequence>MGRGFRREGTSSGWSTVLAPVPSTLQRWRELLWARYWGHGHGELLVHALPSELLPVQVLVPLLRRMRPIALRLACERGTEYIEQQLYTGKAFRVLFAATGTENLRRLPVAPDQAPSAPEAPCRVQYSSPFCMMEPAIDGVRPGGLLRTFWLAVRAIQWPQMLLFSLRVSRSRARCSAPTGGTDPDKTARRGRRGSAQHGGA</sequence>
<gene>
    <name evidence="2" type="ORF">TASIC1_0005051300</name>
</gene>
<accession>A0A6V8QTJ3</accession>
<protein>
    <submittedName>
        <fullName evidence="2">Uncharacterized protein</fullName>
    </submittedName>
</protein>
<reference evidence="2 3" key="1">
    <citation type="submission" date="2020-07" db="EMBL/GenBank/DDBJ databases">
        <title>Trichoderma asperellum IC-1 whole genome shotgun sequence.</title>
        <authorList>
            <person name="Kanamasa S."/>
            <person name="Takahashi H."/>
        </authorList>
    </citation>
    <scope>NUCLEOTIDE SEQUENCE [LARGE SCALE GENOMIC DNA]</scope>
    <source>
        <strain evidence="2 3">IC-1</strain>
    </source>
</reference>
<evidence type="ECO:0000313" key="3">
    <source>
        <dbReference type="Proteomes" id="UP000517252"/>
    </source>
</evidence>